<dbReference type="Pfam" id="PF09527">
    <property type="entry name" value="ATPase_gene1"/>
    <property type="match status" value="1"/>
</dbReference>
<dbReference type="EMBL" id="UOGD01000287">
    <property type="protein sequence ID" value="VAX24967.1"/>
    <property type="molecule type" value="Genomic_DNA"/>
</dbReference>
<evidence type="ECO:0000256" key="1">
    <source>
        <dbReference type="SAM" id="Phobius"/>
    </source>
</evidence>
<keyword evidence="1" id="KW-0472">Membrane</keyword>
<sequence>MNQNQKKNQQKKKADLNKTYRDIGPYLGLGTQLAATIVLMFFFGRWLDQYFDTEPWFTISFSMFGGFAGIYNVIKTTLNLNKKQQSEKDN</sequence>
<gene>
    <name evidence="2" type="ORF">MNBD_IGNAVI01-2140</name>
</gene>
<dbReference type="InterPro" id="IPR032820">
    <property type="entry name" value="ATPase_put"/>
</dbReference>
<keyword evidence="1" id="KW-1133">Transmembrane helix</keyword>
<reference evidence="2" key="1">
    <citation type="submission" date="2018-06" db="EMBL/GenBank/DDBJ databases">
        <authorList>
            <person name="Zhirakovskaya E."/>
        </authorList>
    </citation>
    <scope>NUCLEOTIDE SEQUENCE</scope>
</reference>
<organism evidence="2">
    <name type="scientific">hydrothermal vent metagenome</name>
    <dbReference type="NCBI Taxonomy" id="652676"/>
    <lineage>
        <taxon>unclassified sequences</taxon>
        <taxon>metagenomes</taxon>
        <taxon>ecological metagenomes</taxon>
    </lineage>
</organism>
<proteinExistence type="predicted"/>
<accession>A0A3B1D8A3</accession>
<protein>
    <submittedName>
        <fullName evidence="2">ATP synthase protein I</fullName>
    </submittedName>
</protein>
<keyword evidence="1" id="KW-0812">Transmembrane</keyword>
<dbReference type="AlphaFoldDB" id="A0A3B1D8A3"/>
<name>A0A3B1D8A3_9ZZZZ</name>
<feature type="transmembrane region" description="Helical" evidence="1">
    <location>
        <begin position="56"/>
        <end position="74"/>
    </location>
</feature>
<evidence type="ECO:0000313" key="2">
    <source>
        <dbReference type="EMBL" id="VAX24967.1"/>
    </source>
</evidence>
<feature type="transmembrane region" description="Helical" evidence="1">
    <location>
        <begin position="23"/>
        <end position="44"/>
    </location>
</feature>